<dbReference type="EMBL" id="JAACJP010000001">
    <property type="protein sequence ID" value="KAF5387779.1"/>
    <property type="molecule type" value="Genomic_DNA"/>
</dbReference>
<sequence length="143" mass="15892">MMIQRLLATSLARTARPALQIPCLPNCPRYQRSFSSTPRAQIDNNLAAFTAAFQKTSVFKKLAGHPEAIKALEELTRTLQEAGVELTSGQVSPLKMAKLAMNSKFRQQIKRVSEEMKKADVDFASKEVMDEIMALKKAAEPPK</sequence>
<dbReference type="OrthoDB" id="10008801at2759"/>
<comment type="caution">
    <text evidence="1">The sequence shown here is derived from an EMBL/GenBank/DDBJ whole genome shotgun (WGS) entry which is preliminary data.</text>
</comment>
<gene>
    <name evidence="1" type="ORF">D9615_000214</name>
</gene>
<keyword evidence="2" id="KW-1185">Reference proteome</keyword>
<dbReference type="AlphaFoldDB" id="A0A8H5HQM2"/>
<organism evidence="1 2">
    <name type="scientific">Tricholomella constricta</name>
    <dbReference type="NCBI Taxonomy" id="117010"/>
    <lineage>
        <taxon>Eukaryota</taxon>
        <taxon>Fungi</taxon>
        <taxon>Dikarya</taxon>
        <taxon>Basidiomycota</taxon>
        <taxon>Agaricomycotina</taxon>
        <taxon>Agaricomycetes</taxon>
        <taxon>Agaricomycetidae</taxon>
        <taxon>Agaricales</taxon>
        <taxon>Tricholomatineae</taxon>
        <taxon>Lyophyllaceae</taxon>
        <taxon>Tricholomella</taxon>
    </lineage>
</organism>
<proteinExistence type="predicted"/>
<protein>
    <submittedName>
        <fullName evidence="1">Uncharacterized protein</fullName>
    </submittedName>
</protein>
<accession>A0A8H5HQM2</accession>
<reference evidence="1 2" key="1">
    <citation type="journal article" date="2020" name="ISME J.">
        <title>Uncovering the hidden diversity of litter-decomposition mechanisms in mushroom-forming fungi.</title>
        <authorList>
            <person name="Floudas D."/>
            <person name="Bentzer J."/>
            <person name="Ahren D."/>
            <person name="Johansson T."/>
            <person name="Persson P."/>
            <person name="Tunlid A."/>
        </authorList>
    </citation>
    <scope>NUCLEOTIDE SEQUENCE [LARGE SCALE GENOMIC DNA]</scope>
    <source>
        <strain evidence="1 2">CBS 661.87</strain>
    </source>
</reference>
<dbReference type="Proteomes" id="UP000565441">
    <property type="component" value="Unassembled WGS sequence"/>
</dbReference>
<name>A0A8H5HQM2_9AGAR</name>
<evidence type="ECO:0000313" key="2">
    <source>
        <dbReference type="Proteomes" id="UP000565441"/>
    </source>
</evidence>
<evidence type="ECO:0000313" key="1">
    <source>
        <dbReference type="EMBL" id="KAF5387779.1"/>
    </source>
</evidence>